<dbReference type="PANTHER" id="PTHR43156:SF2">
    <property type="entry name" value="STAGE II SPORULATION PROTEIN E"/>
    <property type="match status" value="1"/>
</dbReference>
<evidence type="ECO:0000259" key="3">
    <source>
        <dbReference type="SMART" id="SM00331"/>
    </source>
</evidence>
<sequence>MSAANAGRSTGAHLPTESLDTTSVFSAPTAHDSRRRRANVPEDVVTKGNSRFGDLTVLLISEDEEEAFRISLLLPIPFVRSMVWHRNPGEAGPFLAVCRGPMCVLVGRSAPGARPTETVRRLRRAAPHAALVVLAADTASTAVIAPGEGAAHAYVDGRCVDPEKLCGVMRRALRRRHKETATATTEANALIVRDSLTLERGLLPVPALRGNDFSAAVRYEPGRAHALLSGDFYDVVQLEDSSVHVILGDVSGHGAAEAALAVQLRVAWRTALLCGKTQLEQLGLLEKILIGERPDGDTYATVISLVFPPGGASMRAVSAGHSGLLLRRAGELRWVEPRTGTALGLFPGQADWTETELELLPLDRVVVFTDGLSEGRTEPSARLGEDGLLRLATRYSHLPSQEFVDALVGGVASMAAPFGGLADDVAVLHLGWNPPTSPLPR</sequence>
<gene>
    <name evidence="4" type="ORF">EHYA_06908</name>
</gene>
<dbReference type="InterPro" id="IPR001932">
    <property type="entry name" value="PPM-type_phosphatase-like_dom"/>
</dbReference>
<feature type="region of interest" description="Disordered" evidence="2">
    <location>
        <begin position="1"/>
        <end position="41"/>
    </location>
</feature>
<dbReference type="AlphaFoldDB" id="A0A401YXE6"/>
<evidence type="ECO:0000313" key="5">
    <source>
        <dbReference type="Proteomes" id="UP000286931"/>
    </source>
</evidence>
<comment type="caution">
    <text evidence="4">The sequence shown here is derived from an EMBL/GenBank/DDBJ whole genome shotgun (WGS) entry which is preliminary data.</text>
</comment>
<evidence type="ECO:0000256" key="2">
    <source>
        <dbReference type="SAM" id="MobiDB-lite"/>
    </source>
</evidence>
<feature type="domain" description="PPM-type phosphatase" evidence="3">
    <location>
        <begin position="208"/>
        <end position="432"/>
    </location>
</feature>
<dbReference type="PANTHER" id="PTHR43156">
    <property type="entry name" value="STAGE II SPORULATION PROTEIN E-RELATED"/>
    <property type="match status" value="1"/>
</dbReference>
<dbReference type="Gene3D" id="3.60.40.10">
    <property type="entry name" value="PPM-type phosphatase domain"/>
    <property type="match status" value="1"/>
</dbReference>
<keyword evidence="5" id="KW-1185">Reference proteome</keyword>
<dbReference type="SMART" id="SM00331">
    <property type="entry name" value="PP2C_SIG"/>
    <property type="match status" value="1"/>
</dbReference>
<dbReference type="SUPFAM" id="SSF52172">
    <property type="entry name" value="CheY-like"/>
    <property type="match status" value="1"/>
</dbReference>
<reference evidence="4 5" key="1">
    <citation type="submission" date="2018-12" db="EMBL/GenBank/DDBJ databases">
        <title>Draft genome sequence of Embleya hyalina NBRC 13850T.</title>
        <authorList>
            <person name="Komaki H."/>
            <person name="Hosoyama A."/>
            <person name="Kimura A."/>
            <person name="Ichikawa N."/>
            <person name="Tamura T."/>
        </authorList>
    </citation>
    <scope>NUCLEOTIDE SEQUENCE [LARGE SCALE GENOMIC DNA]</scope>
    <source>
        <strain evidence="4 5">NBRC 13850</strain>
    </source>
</reference>
<evidence type="ECO:0000256" key="1">
    <source>
        <dbReference type="ARBA" id="ARBA00022801"/>
    </source>
</evidence>
<dbReference type="EMBL" id="BIFH01000031">
    <property type="protein sequence ID" value="GCD99195.1"/>
    <property type="molecule type" value="Genomic_DNA"/>
</dbReference>
<dbReference type="Pfam" id="PF07228">
    <property type="entry name" value="SpoIIE"/>
    <property type="match status" value="1"/>
</dbReference>
<proteinExistence type="predicted"/>
<organism evidence="4 5">
    <name type="scientific">Embleya hyalina</name>
    <dbReference type="NCBI Taxonomy" id="516124"/>
    <lineage>
        <taxon>Bacteria</taxon>
        <taxon>Bacillati</taxon>
        <taxon>Actinomycetota</taxon>
        <taxon>Actinomycetes</taxon>
        <taxon>Kitasatosporales</taxon>
        <taxon>Streptomycetaceae</taxon>
        <taxon>Embleya</taxon>
    </lineage>
</organism>
<accession>A0A401YXE6</accession>
<name>A0A401YXE6_9ACTN</name>
<evidence type="ECO:0000313" key="4">
    <source>
        <dbReference type="EMBL" id="GCD99195.1"/>
    </source>
</evidence>
<keyword evidence="1" id="KW-0378">Hydrolase</keyword>
<dbReference type="InterPro" id="IPR052016">
    <property type="entry name" value="Bact_Sigma-Reg"/>
</dbReference>
<dbReference type="InterPro" id="IPR036457">
    <property type="entry name" value="PPM-type-like_dom_sf"/>
</dbReference>
<dbReference type="GO" id="GO:0016791">
    <property type="term" value="F:phosphatase activity"/>
    <property type="evidence" value="ECO:0007669"/>
    <property type="project" value="TreeGrafter"/>
</dbReference>
<dbReference type="OrthoDB" id="5181538at2"/>
<dbReference type="Proteomes" id="UP000286931">
    <property type="component" value="Unassembled WGS sequence"/>
</dbReference>
<dbReference type="InterPro" id="IPR011006">
    <property type="entry name" value="CheY-like_superfamily"/>
</dbReference>
<protein>
    <submittedName>
        <fullName evidence="4">Fused response regulator/phosphatase</fullName>
    </submittedName>
</protein>